<feature type="compositionally biased region" description="Polar residues" evidence="2">
    <location>
        <begin position="322"/>
        <end position="334"/>
    </location>
</feature>
<feature type="compositionally biased region" description="Basic and acidic residues" evidence="2">
    <location>
        <begin position="1039"/>
        <end position="1048"/>
    </location>
</feature>
<accession>A0ABQ7K1N1</accession>
<feature type="compositionally biased region" description="Basic and acidic residues" evidence="2">
    <location>
        <begin position="893"/>
        <end position="926"/>
    </location>
</feature>
<feature type="compositionally biased region" description="Basic residues" evidence="2">
    <location>
        <begin position="838"/>
        <end position="847"/>
    </location>
</feature>
<feature type="coiled-coil region" evidence="1">
    <location>
        <begin position="380"/>
        <end position="418"/>
    </location>
</feature>
<feature type="region of interest" description="Disordered" evidence="2">
    <location>
        <begin position="673"/>
        <end position="944"/>
    </location>
</feature>
<organism evidence="3 4">
    <name type="scientific">Linnemannia gamsii</name>
    <dbReference type="NCBI Taxonomy" id="64522"/>
    <lineage>
        <taxon>Eukaryota</taxon>
        <taxon>Fungi</taxon>
        <taxon>Fungi incertae sedis</taxon>
        <taxon>Mucoromycota</taxon>
        <taxon>Mortierellomycotina</taxon>
        <taxon>Mortierellomycetes</taxon>
        <taxon>Mortierellales</taxon>
        <taxon>Mortierellaceae</taxon>
        <taxon>Linnemannia</taxon>
    </lineage>
</organism>
<evidence type="ECO:0000313" key="4">
    <source>
        <dbReference type="Proteomes" id="UP001194696"/>
    </source>
</evidence>
<dbReference type="EMBL" id="JAAAIM010000333">
    <property type="protein sequence ID" value="KAG0289679.1"/>
    <property type="molecule type" value="Genomic_DNA"/>
</dbReference>
<evidence type="ECO:0000256" key="1">
    <source>
        <dbReference type="SAM" id="Coils"/>
    </source>
</evidence>
<feature type="compositionally biased region" description="Basic residues" evidence="2">
    <location>
        <begin position="858"/>
        <end position="868"/>
    </location>
</feature>
<feature type="compositionally biased region" description="Polar residues" evidence="2">
    <location>
        <begin position="691"/>
        <end position="702"/>
    </location>
</feature>
<gene>
    <name evidence="3" type="ORF">BGZ96_006804</name>
</gene>
<feature type="coiled-coil region" evidence="1">
    <location>
        <begin position="626"/>
        <end position="653"/>
    </location>
</feature>
<protein>
    <submittedName>
        <fullName evidence="3">Uncharacterized protein</fullName>
    </submittedName>
</protein>
<feature type="compositionally biased region" description="Polar residues" evidence="2">
    <location>
        <begin position="436"/>
        <end position="449"/>
    </location>
</feature>
<evidence type="ECO:0000256" key="2">
    <source>
        <dbReference type="SAM" id="MobiDB-lite"/>
    </source>
</evidence>
<name>A0ABQ7K1N1_9FUNG</name>
<comment type="caution">
    <text evidence="3">The sequence shown here is derived from an EMBL/GenBank/DDBJ whole genome shotgun (WGS) entry which is preliminary data.</text>
</comment>
<sequence>MESTRQQQEGLYQDHIPHGLFTSLERLRVDSPVTLDQLVRFFDAFDDIWDDYQHRTTSETTASGGEDAWARILSTSSPSVFDSRKQHALSTLEPRLVDCDETLMNSLGEPGSDEEKPWPSHGELVPVSIISFEELCGLWERVLSRLSTPQLGWRMNSESYVDAIRVLTGLRDRWRQLLEDDPSSVGEEDVVKNLPLTTSMSKVLRLLDQMRVKDFAREDIHTLPQPPPQDMDLNLELHPPARLALDLGLHLDLNRGLGRQVDEVQNPAAIPLPETPAFEEVHSDDSLYDPNEWFVSPEEVPVPRDVIMVNSPKIRHRILPSTNASKGQGETVSSLYPPGNLVHESTPSTHYSSPVEPPTPMITILPSGKMSTEGLMPNWLETLREQQEQGQRHLQQQIENLQQQLESVQLQYDQQHKHLTTLEQKQEPQRQEQMQLSNQLQDWGQQNKQAEWDRQEQMEDMQEQLLWQQQQLSNWEDLRQEGVWVQQSDFERLELQFERLHQLQKQQLQDDVGVKQSDFERLELQLERLQRQQKQQQSAPAPTSPPPNGANVQQQKSSQSSDQKKFQQLVADHHQLETKYRHLKQEFDRQAEKQRRQWERQQQIEHQLTKHQGIIQGHKQRMRQLNSDQKSQSVQYLRRIEELEEQLALLQESHGSLAVSSKASAEEPIQISLEETRSQEKPVEDPVPPQLLSNKQSTTTPPLQRPLSRVRTRRMTRTTSSLQDYSTPDAGSANRGPGPSDAGPAVKEVTDEKQSDSNEDSEPAEPREESVDNNSKVDEESARGSDSETEAKDETDTQSTITKETRSVSRSRRHNGGGDSEVPEVSVVADPINDYGVRRRSTVKRAYTKQTAVVRNPPRFRREQRRYRVTTSKTAISGEKKLEAAVESEEESEREREEETEKDSEKDSEKESENESDRHENSSHEEEKEEEEEEERLVPERTPILNTKVLRSQQRNNATITAASTVTMHSRRAMKEVKVEHKQEEKTTAPAPAARLPLLPRITRGSQINNSANIHTNTNNTGTNKIDNTAVIHISTSDVDDRAKENPRKRNASGSHEAIAKRRLRSLRSAGYIEATTRTRSSGPVRTYGEMLGPSAPKDLRIR</sequence>
<keyword evidence="4" id="KW-1185">Reference proteome</keyword>
<feature type="compositionally biased region" description="Basic and acidic residues" evidence="2">
    <location>
        <begin position="764"/>
        <end position="795"/>
    </location>
</feature>
<keyword evidence="1" id="KW-0175">Coiled coil</keyword>
<feature type="compositionally biased region" description="Polar residues" evidence="2">
    <location>
        <begin position="343"/>
        <end position="352"/>
    </location>
</feature>
<evidence type="ECO:0000313" key="3">
    <source>
        <dbReference type="EMBL" id="KAG0289679.1"/>
    </source>
</evidence>
<proteinExistence type="predicted"/>
<feature type="region of interest" description="Disordered" evidence="2">
    <location>
        <begin position="322"/>
        <end position="358"/>
    </location>
</feature>
<dbReference type="Proteomes" id="UP001194696">
    <property type="component" value="Unassembled WGS sequence"/>
</dbReference>
<feature type="region of interest" description="Disordered" evidence="2">
    <location>
        <begin position="423"/>
        <end position="457"/>
    </location>
</feature>
<feature type="region of interest" description="Disordered" evidence="2">
    <location>
        <begin position="1038"/>
        <end position="1058"/>
    </location>
</feature>
<feature type="region of interest" description="Disordered" evidence="2">
    <location>
        <begin position="529"/>
        <end position="567"/>
    </location>
</feature>
<feature type="compositionally biased region" description="Basic and acidic residues" evidence="2">
    <location>
        <begin position="674"/>
        <end position="684"/>
    </location>
</feature>
<reference evidence="3 4" key="1">
    <citation type="journal article" date="2020" name="Fungal Divers.">
        <title>Resolving the Mortierellaceae phylogeny through synthesis of multi-gene phylogenetics and phylogenomics.</title>
        <authorList>
            <person name="Vandepol N."/>
            <person name="Liber J."/>
            <person name="Desiro A."/>
            <person name="Na H."/>
            <person name="Kennedy M."/>
            <person name="Barry K."/>
            <person name="Grigoriev I.V."/>
            <person name="Miller A.N."/>
            <person name="O'Donnell K."/>
            <person name="Stajich J.E."/>
            <person name="Bonito G."/>
        </authorList>
    </citation>
    <scope>NUCLEOTIDE SEQUENCE [LARGE SCALE GENOMIC DNA]</scope>
    <source>
        <strain evidence="3 4">AD045</strain>
    </source>
</reference>